<organism evidence="1 2">
    <name type="scientific">Veillonella absiana</name>
    <dbReference type="NCBI Taxonomy" id="3079305"/>
    <lineage>
        <taxon>Bacteria</taxon>
        <taxon>Bacillati</taxon>
        <taxon>Bacillota</taxon>
        <taxon>Negativicutes</taxon>
        <taxon>Veillonellales</taxon>
        <taxon>Veillonellaceae</taxon>
        <taxon>Veillonella</taxon>
    </lineage>
</organism>
<reference evidence="1 2" key="1">
    <citation type="submission" date="2023-10" db="EMBL/GenBank/DDBJ databases">
        <title>Veillonella sp. nov., isolated from a pig farm feces dump.</title>
        <authorList>
            <person name="Chang Y.-H."/>
        </authorList>
    </citation>
    <scope>NUCLEOTIDE SEQUENCE [LARGE SCALE GENOMIC DNA]</scope>
    <source>
        <strain evidence="1 2">YH-vei2233</strain>
    </source>
</reference>
<dbReference type="Proteomes" id="UP001272515">
    <property type="component" value="Unassembled WGS sequence"/>
</dbReference>
<comment type="caution">
    <text evidence="1">The sequence shown here is derived from an EMBL/GenBank/DDBJ whole genome shotgun (WGS) entry which is preliminary data.</text>
</comment>
<evidence type="ECO:0000313" key="2">
    <source>
        <dbReference type="Proteomes" id="UP001272515"/>
    </source>
</evidence>
<sequence>MGQKLSKMTNLQRAKQFMPFAALKGFEERLAAVAKYRERRKVLSDDQLQELDQQWLKLEEGNLVRIVYYYQDTHQSAEGIVQKIDEPRHVILVQNREIRLSNIMSLEILENL</sequence>
<evidence type="ECO:0000313" key="1">
    <source>
        <dbReference type="EMBL" id="MDV5088096.1"/>
    </source>
</evidence>
<dbReference type="EMBL" id="JAWJZB010000004">
    <property type="protein sequence ID" value="MDV5088096.1"/>
    <property type="molecule type" value="Genomic_DNA"/>
</dbReference>
<name>A0ABU3Z8Q5_9FIRM</name>
<gene>
    <name evidence="1" type="ORF">RVY80_04435</name>
</gene>
<protein>
    <submittedName>
        <fullName evidence="1">YolD-like family protein</fullName>
    </submittedName>
</protein>
<dbReference type="RefSeq" id="WP_317329782.1">
    <property type="nucleotide sequence ID" value="NZ_JAWJZA010000002.1"/>
</dbReference>
<keyword evidence="2" id="KW-1185">Reference proteome</keyword>
<accession>A0ABU3Z8Q5</accession>
<proteinExistence type="predicted"/>